<evidence type="ECO:0000259" key="2">
    <source>
        <dbReference type="Pfam" id="PF14498"/>
    </source>
</evidence>
<dbReference type="PIRSF" id="PIRSF007663">
    <property type="entry name" value="UCP007663"/>
    <property type="match status" value="1"/>
</dbReference>
<evidence type="ECO:0000313" key="5">
    <source>
        <dbReference type="EMBL" id="MCE7006666.1"/>
    </source>
</evidence>
<dbReference type="InterPro" id="IPR054363">
    <property type="entry name" value="GH95_cat"/>
</dbReference>
<feature type="signal peptide" evidence="1">
    <location>
        <begin position="1"/>
        <end position="22"/>
    </location>
</feature>
<evidence type="ECO:0000313" key="6">
    <source>
        <dbReference type="Proteomes" id="UP001521150"/>
    </source>
</evidence>
<dbReference type="Pfam" id="PF22124">
    <property type="entry name" value="Glyco_hydro_95_cat"/>
    <property type="match status" value="1"/>
</dbReference>
<organism evidence="5 6">
    <name type="scientific">Kibdelosporangium philippinense</name>
    <dbReference type="NCBI Taxonomy" id="211113"/>
    <lineage>
        <taxon>Bacteria</taxon>
        <taxon>Bacillati</taxon>
        <taxon>Actinomycetota</taxon>
        <taxon>Actinomycetes</taxon>
        <taxon>Pseudonocardiales</taxon>
        <taxon>Pseudonocardiaceae</taxon>
        <taxon>Kibdelosporangium</taxon>
    </lineage>
</organism>
<dbReference type="Gene3D" id="1.50.10.10">
    <property type="match status" value="1"/>
</dbReference>
<dbReference type="InterPro" id="IPR012341">
    <property type="entry name" value="6hp_glycosidase-like_sf"/>
</dbReference>
<gene>
    <name evidence="5" type="ORF">LWC34_28120</name>
</gene>
<feature type="domain" description="Glycosyl hydrolase family 95 catalytic" evidence="4">
    <location>
        <begin position="307"/>
        <end position="695"/>
    </location>
</feature>
<accession>A0ABS8ZFR2</accession>
<protein>
    <submittedName>
        <fullName evidence="5">Glycoside hydrolase family 95 protein</fullName>
    </submittedName>
</protein>
<proteinExistence type="predicted"/>
<dbReference type="Pfam" id="PF14498">
    <property type="entry name" value="Glyco_hyd_65N_2"/>
    <property type="match status" value="1"/>
</dbReference>
<feature type="domain" description="Glycosyl hydrolase family 95 N-terminal" evidence="2">
    <location>
        <begin position="31"/>
        <end position="278"/>
    </location>
</feature>
<dbReference type="GO" id="GO:0016787">
    <property type="term" value="F:hydrolase activity"/>
    <property type="evidence" value="ECO:0007669"/>
    <property type="project" value="UniProtKB-KW"/>
</dbReference>
<reference evidence="5 6" key="1">
    <citation type="submission" date="2021-12" db="EMBL/GenBank/DDBJ databases">
        <title>Genome sequence of Kibdelosporangium philippinense ATCC 49844.</title>
        <authorList>
            <person name="Fedorov E.A."/>
            <person name="Omeragic M."/>
            <person name="Shalygina K.F."/>
            <person name="Maclea K.S."/>
        </authorList>
    </citation>
    <scope>NUCLEOTIDE SEQUENCE [LARGE SCALE GENOMIC DNA]</scope>
    <source>
        <strain evidence="5 6">ATCC 49844</strain>
    </source>
</reference>
<dbReference type="InterPro" id="IPR049053">
    <property type="entry name" value="AFCA-like_C"/>
</dbReference>
<dbReference type="EMBL" id="JAJVCN010000002">
    <property type="protein sequence ID" value="MCE7006666.1"/>
    <property type="molecule type" value="Genomic_DNA"/>
</dbReference>
<comment type="caution">
    <text evidence="5">The sequence shown here is derived from an EMBL/GenBank/DDBJ whole genome shotgun (WGS) entry which is preliminary data.</text>
</comment>
<dbReference type="PANTHER" id="PTHR31084">
    <property type="entry name" value="ALPHA-L-FUCOSIDASE 2"/>
    <property type="match status" value="1"/>
</dbReference>
<keyword evidence="6" id="KW-1185">Reference proteome</keyword>
<dbReference type="InterPro" id="IPR008928">
    <property type="entry name" value="6-hairpin_glycosidase_sf"/>
</dbReference>
<evidence type="ECO:0000256" key="1">
    <source>
        <dbReference type="SAM" id="SignalP"/>
    </source>
</evidence>
<dbReference type="InterPro" id="IPR016518">
    <property type="entry name" value="Alpha-L-fucosidase"/>
</dbReference>
<name>A0ABS8ZFR2_9PSEU</name>
<dbReference type="Proteomes" id="UP001521150">
    <property type="component" value="Unassembled WGS sequence"/>
</dbReference>
<evidence type="ECO:0000259" key="4">
    <source>
        <dbReference type="Pfam" id="PF22124"/>
    </source>
</evidence>
<keyword evidence="5" id="KW-0378">Hydrolase</keyword>
<dbReference type="Pfam" id="PF21307">
    <property type="entry name" value="Glyco_hydro_95_C"/>
    <property type="match status" value="1"/>
</dbReference>
<dbReference type="PANTHER" id="PTHR31084:SF19">
    <property type="entry name" value="GLYCOSYL HYDROLASE FAMILY 95 N-TERMINAL DOMAIN-CONTAINING PROTEIN"/>
    <property type="match status" value="1"/>
</dbReference>
<feature type="chain" id="PRO_5045286513" evidence="1">
    <location>
        <begin position="23"/>
        <end position="796"/>
    </location>
</feature>
<evidence type="ECO:0000259" key="3">
    <source>
        <dbReference type="Pfam" id="PF21307"/>
    </source>
</evidence>
<dbReference type="SUPFAM" id="SSF48208">
    <property type="entry name" value="Six-hairpin glycosidases"/>
    <property type="match status" value="1"/>
</dbReference>
<keyword evidence="1" id="KW-0732">Signal</keyword>
<sequence>MRRRSLLVLAAVLMTVPVPVVEANPGRDMVLWYDEPAPDTNQGWETRSLPIGNGAMGATVFGGVQAERLQFNEKTLWTGGPGVSDYNYGNWSEPRPGALEAIRQRVINEGQVKPEDVLASLGLKSDTPRHRRFGAYQSFGDLRLAFPHTQFTDYRRELDISRGTAKVSYVADSVRYTREYFATAKDDVLVARISADRPGKITMNTRIQVPANRTSTVAASKGRITVTGALASNGLRYETQAQVNNQGGSRTDNADGSVSVAGANEVTLVLAAGTDYANDYPKYRGDDPHKRVTLAVNSAQRKSFGILQFRHVADYQELFGRVSLNLGGRMPDVPTDDVLAAYGTDAAADRALEQLFFAYGRYLLIASSRPGSLPANLQGVWNVLEAPPWQADYHLNINIQMNYFPADTTNLAETAEPFAEYVDSLREPGRVTARDMYGVKQGWVAHHASNIYGWTGAWDHPAYFFPESGAWLSDQLYDHYRFTLDSKYLATKAYPVMKETAQFWLEFLQTDPKDGKLVALPSRSPEIGPHTAGASMSQQILWLLFTDVLEAAKIVGDKDFAARATEVLGKLDPGLRVGKWGQLQEWKADIDDPNETHRHVSHMFALHPGKQVSPRTTPELAEAAKVSLNARTDAGTGWSKAWKINFWARLLDGDRAHKLLADQLKTSTLPNLWDTHPPFQIDGNFGATAGATEMLLQSHLGAIDVLPAVPRSWPDGRVDGLRARGDVTVGVTWQSGAPTQIRLLTGKGDAVKVRSSMFRNAVRVFSQGQLVPHTTDGDVLSFATRNKGEYLIVPVS</sequence>
<dbReference type="InterPro" id="IPR027414">
    <property type="entry name" value="GH95_N_dom"/>
</dbReference>
<feature type="domain" description="Alpha fucosidase A-like C-terminal" evidence="3">
    <location>
        <begin position="697"/>
        <end position="792"/>
    </location>
</feature>
<dbReference type="RefSeq" id="WP_233728117.1">
    <property type="nucleotide sequence ID" value="NZ_JAJVCN010000002.1"/>
</dbReference>